<dbReference type="OrthoDB" id="1914915at2759"/>
<dbReference type="EMBL" id="JADFTS010000002">
    <property type="protein sequence ID" value="KAF9620529.1"/>
    <property type="molecule type" value="Genomic_DNA"/>
</dbReference>
<reference evidence="2 3" key="1">
    <citation type="submission" date="2020-10" db="EMBL/GenBank/DDBJ databases">
        <title>The Coptis chinensis genome and diversification of protoberbering-type alkaloids.</title>
        <authorList>
            <person name="Wang B."/>
            <person name="Shu S."/>
            <person name="Song C."/>
            <person name="Liu Y."/>
        </authorList>
    </citation>
    <scope>NUCLEOTIDE SEQUENCE [LARGE SCALE GENOMIC DNA]</scope>
    <source>
        <strain evidence="2">HL-2020</strain>
        <tissue evidence="2">Leaf</tissue>
    </source>
</reference>
<keyword evidence="3" id="KW-1185">Reference proteome</keyword>
<protein>
    <submittedName>
        <fullName evidence="2">Uncharacterized protein</fullName>
    </submittedName>
</protein>
<proteinExistence type="predicted"/>
<evidence type="ECO:0000256" key="1">
    <source>
        <dbReference type="SAM" id="MobiDB-lite"/>
    </source>
</evidence>
<organism evidence="2 3">
    <name type="scientific">Coptis chinensis</name>
    <dbReference type="NCBI Taxonomy" id="261450"/>
    <lineage>
        <taxon>Eukaryota</taxon>
        <taxon>Viridiplantae</taxon>
        <taxon>Streptophyta</taxon>
        <taxon>Embryophyta</taxon>
        <taxon>Tracheophyta</taxon>
        <taxon>Spermatophyta</taxon>
        <taxon>Magnoliopsida</taxon>
        <taxon>Ranunculales</taxon>
        <taxon>Ranunculaceae</taxon>
        <taxon>Coptidoideae</taxon>
        <taxon>Coptis</taxon>
    </lineage>
</organism>
<gene>
    <name evidence="2" type="ORF">IFM89_013150</name>
</gene>
<accession>A0A835MB51</accession>
<sequence>MESRISEFDDISMRMYEKGISDRELEETIGVDVGMENEFVQDEKVGDPEIGMVFDTVEGLFEYYTKYGSENGFPVKKRMCNAFYEIADLATDNEDKTNIVMKWIKGLNNELKKGEGACASSQPTTCGSDQLIAYGSDQPTACETSGNVHTTTKDNGLIRSPQSVHGAGRPPFKRKTSKVEQAVKKLQEKKKKEGKREQVTKMNQGKKKKGTSAIEKIINDLDLEKDPIGGSEVMESGETQESIPLKDTIGGAELMEFGGSI</sequence>
<feature type="region of interest" description="Disordered" evidence="1">
    <location>
        <begin position="225"/>
        <end position="245"/>
    </location>
</feature>
<name>A0A835MB51_9MAGN</name>
<dbReference type="AlphaFoldDB" id="A0A835MB51"/>
<comment type="caution">
    <text evidence="2">The sequence shown here is derived from an EMBL/GenBank/DDBJ whole genome shotgun (WGS) entry which is preliminary data.</text>
</comment>
<feature type="compositionally biased region" description="Basic and acidic residues" evidence="1">
    <location>
        <begin position="187"/>
        <end position="199"/>
    </location>
</feature>
<dbReference type="Proteomes" id="UP000631114">
    <property type="component" value="Unassembled WGS sequence"/>
</dbReference>
<evidence type="ECO:0000313" key="2">
    <source>
        <dbReference type="EMBL" id="KAF9620529.1"/>
    </source>
</evidence>
<feature type="region of interest" description="Disordered" evidence="1">
    <location>
        <begin position="187"/>
        <end position="213"/>
    </location>
</feature>
<evidence type="ECO:0000313" key="3">
    <source>
        <dbReference type="Proteomes" id="UP000631114"/>
    </source>
</evidence>